<accession>A0A0U4B6C0</accession>
<dbReference type="InterPro" id="IPR009061">
    <property type="entry name" value="DNA-bd_dom_put_sf"/>
</dbReference>
<dbReference type="PANTHER" id="PTHR30204:SF97">
    <property type="entry name" value="MERR FAMILY REGULATORY PROTEIN"/>
    <property type="match status" value="1"/>
</dbReference>
<dbReference type="GO" id="GO:0003700">
    <property type="term" value="F:DNA-binding transcription factor activity"/>
    <property type="evidence" value="ECO:0007669"/>
    <property type="project" value="InterPro"/>
</dbReference>
<keyword evidence="4" id="KW-1185">Reference proteome</keyword>
<dbReference type="Gene3D" id="1.10.1240.10">
    <property type="entry name" value="Methionine synthase domain"/>
    <property type="match status" value="1"/>
</dbReference>
<dbReference type="Pfam" id="PF13411">
    <property type="entry name" value="MerR_1"/>
    <property type="match status" value="1"/>
</dbReference>
<dbReference type="Pfam" id="PF02607">
    <property type="entry name" value="B12-binding_2"/>
    <property type="match status" value="1"/>
</dbReference>
<dbReference type="PROSITE" id="PS50937">
    <property type="entry name" value="HTH_MERR_2"/>
    <property type="match status" value="1"/>
</dbReference>
<dbReference type="KEGG" id="aer:AERYTH_02220"/>
<dbReference type="SUPFAM" id="SSF52242">
    <property type="entry name" value="Cobalamin (vitamin B12)-binding domain"/>
    <property type="match status" value="1"/>
</dbReference>
<dbReference type="InterPro" id="IPR003759">
    <property type="entry name" value="Cbl-bd_cap"/>
</dbReference>
<dbReference type="InterPro" id="IPR000551">
    <property type="entry name" value="MerR-type_HTH_dom"/>
</dbReference>
<evidence type="ECO:0000313" key="3">
    <source>
        <dbReference type="EMBL" id="ALX03593.1"/>
    </source>
</evidence>
<dbReference type="Gene3D" id="3.40.50.280">
    <property type="entry name" value="Cobalamin-binding domain"/>
    <property type="match status" value="1"/>
</dbReference>
<dbReference type="GO" id="GO:0003677">
    <property type="term" value="F:DNA binding"/>
    <property type="evidence" value="ECO:0007669"/>
    <property type="project" value="UniProtKB-KW"/>
</dbReference>
<dbReference type="SUPFAM" id="SSF46955">
    <property type="entry name" value="Putative DNA-binding domain"/>
    <property type="match status" value="1"/>
</dbReference>
<sequence>MAATDPTTQAQQATLLSVGEVAEKLGIPASTLRTWERRYELGPSARSAGGHRRYDAADVERLQRMHLLVDSGLGPAAAARAAISGDPMERTEGADAFADAVIAATRAYDAEGLRTLFVRKLEDLGTIRAWTDHIAPSMRRVGEEWYRGSVGVDGEHLVSDALHTALRARLASRRTKGQDHRPVLLACAEDEHHVLPLLALQCALADQEIGCHMLGQRTPFSAIAGMTIRLEPAAVFLWASIVHFDGSALASVLDAATDRTDVLLGGPGWSVEGGTHVADLQAAVDAVQQAIARHPVGA</sequence>
<dbReference type="EMBL" id="CP011502">
    <property type="protein sequence ID" value="ALX03593.1"/>
    <property type="molecule type" value="Genomic_DNA"/>
</dbReference>
<dbReference type="STRING" id="2041.AERYTH_02220"/>
<dbReference type="AlphaFoldDB" id="A0A0U4B6C0"/>
<dbReference type="GO" id="GO:0031419">
    <property type="term" value="F:cobalamin binding"/>
    <property type="evidence" value="ECO:0007669"/>
    <property type="project" value="InterPro"/>
</dbReference>
<dbReference type="SMART" id="SM00422">
    <property type="entry name" value="HTH_MERR"/>
    <property type="match status" value="1"/>
</dbReference>
<keyword evidence="1" id="KW-0238">DNA-binding</keyword>
<organism evidence="3 4">
    <name type="scientific">Aeromicrobium erythreum</name>
    <dbReference type="NCBI Taxonomy" id="2041"/>
    <lineage>
        <taxon>Bacteria</taxon>
        <taxon>Bacillati</taxon>
        <taxon>Actinomycetota</taxon>
        <taxon>Actinomycetes</taxon>
        <taxon>Propionibacteriales</taxon>
        <taxon>Nocardioidaceae</taxon>
        <taxon>Aeromicrobium</taxon>
    </lineage>
</organism>
<proteinExistence type="predicted"/>
<gene>
    <name evidence="3" type="ORF">AERYTH_02220</name>
</gene>
<dbReference type="InterPro" id="IPR036724">
    <property type="entry name" value="Cobalamin-bd_sf"/>
</dbReference>
<dbReference type="Gene3D" id="1.10.1660.10">
    <property type="match status" value="1"/>
</dbReference>
<dbReference type="PATRIC" id="fig|2041.4.peg.470"/>
<dbReference type="OrthoDB" id="9800334at2"/>
<evidence type="ECO:0000259" key="2">
    <source>
        <dbReference type="PROSITE" id="PS50937"/>
    </source>
</evidence>
<evidence type="ECO:0000313" key="4">
    <source>
        <dbReference type="Proteomes" id="UP000067689"/>
    </source>
</evidence>
<dbReference type="InterPro" id="IPR047057">
    <property type="entry name" value="MerR_fam"/>
</dbReference>
<evidence type="ECO:0000256" key="1">
    <source>
        <dbReference type="ARBA" id="ARBA00023125"/>
    </source>
</evidence>
<dbReference type="Proteomes" id="UP000067689">
    <property type="component" value="Chromosome"/>
</dbReference>
<name>A0A0U4B6C0_9ACTN</name>
<reference evidence="3 4" key="1">
    <citation type="journal article" date="1991" name="Int. J. Syst. Bacteriol.">
        <title>Description of the erythromycin-producing bacterium Arthrobacter sp. strain NRRL B-3381 as Aeromicrobium erythreum gen. nov., sp. nov.</title>
        <authorList>
            <person name="Miller E.S."/>
            <person name="Woese C.R."/>
            <person name="Brenner S."/>
        </authorList>
    </citation>
    <scope>NUCLEOTIDE SEQUENCE [LARGE SCALE GENOMIC DNA]</scope>
    <source>
        <strain evidence="3 4">AR18</strain>
    </source>
</reference>
<dbReference type="RefSeq" id="WP_067854089.1">
    <property type="nucleotide sequence ID" value="NZ_CP011502.1"/>
</dbReference>
<dbReference type="InterPro" id="IPR036594">
    <property type="entry name" value="Meth_synthase_dom"/>
</dbReference>
<dbReference type="GO" id="GO:0046872">
    <property type="term" value="F:metal ion binding"/>
    <property type="evidence" value="ECO:0007669"/>
    <property type="project" value="InterPro"/>
</dbReference>
<feature type="domain" description="HTH merR-type" evidence="2">
    <location>
        <begin position="15"/>
        <end position="84"/>
    </location>
</feature>
<dbReference type="PANTHER" id="PTHR30204">
    <property type="entry name" value="REDOX-CYCLING DRUG-SENSING TRANSCRIPTIONAL ACTIVATOR SOXR"/>
    <property type="match status" value="1"/>
</dbReference>
<protein>
    <recommendedName>
        <fullName evidence="2">HTH merR-type domain-containing protein</fullName>
    </recommendedName>
</protein>